<dbReference type="InterPro" id="IPR030389">
    <property type="entry name" value="G_FEOB_dom"/>
</dbReference>
<dbReference type="Pfam" id="PF07664">
    <property type="entry name" value="FeoB_C"/>
    <property type="match status" value="1"/>
</dbReference>
<feature type="binding site" evidence="13">
    <location>
        <begin position="72"/>
        <end position="75"/>
    </location>
    <ligand>
        <name>GTP</name>
        <dbReference type="ChEBI" id="CHEBI:37565"/>
        <label>1</label>
    </ligand>
</feature>
<feature type="transmembrane region" description="Helical" evidence="15">
    <location>
        <begin position="411"/>
        <end position="433"/>
    </location>
</feature>
<feature type="transmembrane region" description="Helical" evidence="15">
    <location>
        <begin position="373"/>
        <end position="399"/>
    </location>
</feature>
<dbReference type="Pfam" id="PF07670">
    <property type="entry name" value="Gate"/>
    <property type="match status" value="2"/>
</dbReference>
<dbReference type="GO" id="GO:0015093">
    <property type="term" value="F:ferrous iron transmembrane transporter activity"/>
    <property type="evidence" value="ECO:0007669"/>
    <property type="project" value="UniProtKB-UniRule"/>
</dbReference>
<evidence type="ECO:0000256" key="4">
    <source>
        <dbReference type="ARBA" id="ARBA00022496"/>
    </source>
</evidence>
<evidence type="ECO:0000256" key="2">
    <source>
        <dbReference type="ARBA" id="ARBA00022448"/>
    </source>
</evidence>
<keyword evidence="4 15" id="KW-0410">Iron transport</keyword>
<dbReference type="CDD" id="cd01879">
    <property type="entry name" value="FeoB"/>
    <property type="match status" value="1"/>
</dbReference>
<dbReference type="Pfam" id="PF02421">
    <property type="entry name" value="FeoB_N"/>
    <property type="match status" value="1"/>
</dbReference>
<evidence type="ECO:0000256" key="3">
    <source>
        <dbReference type="ARBA" id="ARBA00022475"/>
    </source>
</evidence>
<keyword evidence="8 15" id="KW-0408">Iron</keyword>
<gene>
    <name evidence="17" type="ORF">DFP82_10879</name>
</gene>
<evidence type="ECO:0000256" key="13">
    <source>
        <dbReference type="PIRSR" id="PIRSR603373-1"/>
    </source>
</evidence>
<dbReference type="InterPro" id="IPR011642">
    <property type="entry name" value="Gate_dom"/>
</dbReference>
<dbReference type="PANTHER" id="PTHR43185">
    <property type="entry name" value="FERROUS IRON TRANSPORT PROTEIN B"/>
    <property type="match status" value="1"/>
</dbReference>
<dbReference type="GO" id="GO:0005525">
    <property type="term" value="F:GTP binding"/>
    <property type="evidence" value="ECO:0007669"/>
    <property type="project" value="UniProtKB-KW"/>
</dbReference>
<evidence type="ECO:0000256" key="12">
    <source>
        <dbReference type="NCBIfam" id="TIGR00437"/>
    </source>
</evidence>
<dbReference type="PROSITE" id="PS51711">
    <property type="entry name" value="G_FEOB"/>
    <property type="match status" value="1"/>
</dbReference>
<evidence type="ECO:0000256" key="6">
    <source>
        <dbReference type="ARBA" id="ARBA00022741"/>
    </source>
</evidence>
<feature type="binding site" evidence="13">
    <location>
        <begin position="137"/>
        <end position="140"/>
    </location>
    <ligand>
        <name>GTP</name>
        <dbReference type="ChEBI" id="CHEBI:37565"/>
        <label>1</label>
    </ligand>
</feature>
<reference evidence="17 18" key="1">
    <citation type="submission" date="2018-06" db="EMBL/GenBank/DDBJ databases">
        <title>Genomic Encyclopedia of Type Strains, Phase III (KMG-III): the genomes of soil and plant-associated and newly described type strains.</title>
        <authorList>
            <person name="Whitman W."/>
        </authorList>
    </citation>
    <scope>NUCLEOTIDE SEQUENCE [LARGE SCALE GENOMIC DNA]</scope>
    <source>
        <strain evidence="17 18">CECT 5889</strain>
    </source>
</reference>
<comment type="similarity">
    <text evidence="15">Belongs to the TRAFAC class TrmE-Era-EngA-EngB-Septin-like GTPase superfamily. FeoB GTPase (TC 9.A.8) family.</text>
</comment>
<keyword evidence="2 15" id="KW-0813">Transport</keyword>
<evidence type="ECO:0000256" key="15">
    <source>
        <dbReference type="RuleBase" id="RU362098"/>
    </source>
</evidence>
<feature type="domain" description="FeoB-type G" evidence="16">
    <location>
        <begin position="20"/>
        <end position="186"/>
    </location>
</feature>
<dbReference type="InterPro" id="IPR011640">
    <property type="entry name" value="Fe2_transport_prot_B_C"/>
</dbReference>
<dbReference type="GO" id="GO:0005886">
    <property type="term" value="C:plasma membrane"/>
    <property type="evidence" value="ECO:0007669"/>
    <property type="project" value="UniProtKB-SubCell"/>
</dbReference>
<dbReference type="InterPro" id="IPR006073">
    <property type="entry name" value="GTP-bd"/>
</dbReference>
<organism evidence="17 18">
    <name type="scientific">Psychrobacter fozii</name>
    <dbReference type="NCBI Taxonomy" id="198480"/>
    <lineage>
        <taxon>Bacteria</taxon>
        <taxon>Pseudomonadati</taxon>
        <taxon>Pseudomonadota</taxon>
        <taxon>Gammaproteobacteria</taxon>
        <taxon>Moraxellales</taxon>
        <taxon>Moraxellaceae</taxon>
        <taxon>Psychrobacter</taxon>
    </lineage>
</organism>
<dbReference type="GO" id="GO:0046872">
    <property type="term" value="F:metal ion binding"/>
    <property type="evidence" value="ECO:0007669"/>
    <property type="project" value="UniProtKB-KW"/>
</dbReference>
<feature type="binding site" evidence="14">
    <location>
        <position position="38"/>
    </location>
    <ligand>
        <name>Mg(2+)</name>
        <dbReference type="ChEBI" id="CHEBI:18420"/>
        <label>2</label>
    </ligand>
</feature>
<feature type="binding site" evidence="14">
    <location>
        <position position="42"/>
    </location>
    <ligand>
        <name>Mg(2+)</name>
        <dbReference type="ChEBI" id="CHEBI:18420"/>
        <label>2</label>
    </ligand>
</feature>
<dbReference type="InterPro" id="IPR027417">
    <property type="entry name" value="P-loop_NTPase"/>
</dbReference>
<dbReference type="Gene3D" id="3.40.50.300">
    <property type="entry name" value="P-loop containing nucleotide triphosphate hydrolases"/>
    <property type="match status" value="1"/>
</dbReference>
<comment type="function">
    <text evidence="15">Probable transporter of a GTP-driven Fe(2+) uptake system.</text>
</comment>
<feature type="transmembrane region" description="Helical" evidence="15">
    <location>
        <begin position="295"/>
        <end position="319"/>
    </location>
</feature>
<feature type="transmembrane region" description="Helical" evidence="15">
    <location>
        <begin position="576"/>
        <end position="600"/>
    </location>
</feature>
<comment type="caution">
    <text evidence="17">The sequence shown here is derived from an EMBL/GenBank/DDBJ whole genome shotgun (WGS) entry which is preliminary data.</text>
</comment>
<feature type="transmembrane region" description="Helical" evidence="15">
    <location>
        <begin position="339"/>
        <end position="361"/>
    </location>
</feature>
<proteinExistence type="inferred from homology"/>
<evidence type="ECO:0000256" key="8">
    <source>
        <dbReference type="ARBA" id="ARBA00023004"/>
    </source>
</evidence>
<evidence type="ECO:0000313" key="18">
    <source>
        <dbReference type="Proteomes" id="UP000247746"/>
    </source>
</evidence>
<feature type="transmembrane region" description="Helical" evidence="15">
    <location>
        <begin position="471"/>
        <end position="493"/>
    </location>
</feature>
<evidence type="ECO:0000256" key="11">
    <source>
        <dbReference type="ARBA" id="ARBA00023136"/>
    </source>
</evidence>
<sequence>MTSSATLSVPANQIKASTAPITLALVGAPNCGKTATFNVLTGSKAKVANYSGVTVDKRSASLLGHSNVNILDLPGTYSLKTASLDEEVTRKVLFGQMPGESVPDGIIFVADATNLRMSLRMLLELKNLGLPIIVALNLSDVAQSRGLVVDESILANELGVPFVQTVAIKRKGCAKLLTLADELIDYIGYSEQPIHFFETDTDTHTMYQQADDILSRAVTAAQRLPRWHERLDQLTLHPVIGVVILLMILFVIFQAVYAWATPLMDSIEWLVGSVGTLLSQWLPDGILQSLIVDGIVAGVGSVVVFVPQIALLFLFLLILEDSGYLPRAAFLLDNLLAKIGLSGRSFIPLLSGFACAVPAVMSTRTIPSHTERLVAIAVLPMLTCSARLPIYALIIAAVIPNHAVLGIFNLQGITLFVLYVAGTFSAALISWLFKHFHNTKSESSAFPLLMELPTYRMPNVRHIAGELWDKVSAFLMKAGTVIFTLSVVLWVLVTFPEAPTGTAGPAIDYSFSGMLGHLIEPIFAPIGFTWQMCISLIPGLAAREVVVAALGTVYAVGSVGDEAINQTLIPIIHAQWGLATAFSFLAFYVYAPMCLATLTVIRRETKSLKQTLAITGYLFVLAYVMAWVVYRITGQIFGF</sequence>
<dbReference type="RefSeq" id="WP_110923786.1">
    <property type="nucleotide sequence ID" value="NZ_QJSU01000008.1"/>
</dbReference>
<evidence type="ECO:0000256" key="10">
    <source>
        <dbReference type="ARBA" id="ARBA00023134"/>
    </source>
</evidence>
<keyword evidence="6 13" id="KW-0547">Nucleotide-binding</keyword>
<evidence type="ECO:0000256" key="7">
    <source>
        <dbReference type="ARBA" id="ARBA00022989"/>
    </source>
</evidence>
<dbReference type="EMBL" id="QJSU01000008">
    <property type="protein sequence ID" value="PYE38284.1"/>
    <property type="molecule type" value="Genomic_DNA"/>
</dbReference>
<keyword evidence="11 15" id="KW-0472">Membrane</keyword>
<keyword evidence="3" id="KW-1003">Cell membrane</keyword>
<dbReference type="AlphaFoldDB" id="A0A2V4VSI3"/>
<feature type="binding site" evidence="14">
    <location>
        <position position="41"/>
    </location>
    <ligand>
        <name>Mg(2+)</name>
        <dbReference type="ChEBI" id="CHEBI:18420"/>
        <label>2</label>
    </ligand>
</feature>
<protein>
    <recommendedName>
        <fullName evidence="12 15">Ferrous iron transport protein B</fullName>
    </recommendedName>
</protein>
<dbReference type="PANTHER" id="PTHR43185:SF1">
    <property type="entry name" value="FE(2+) TRANSPORTER FEOB"/>
    <property type="match status" value="1"/>
</dbReference>
<keyword evidence="14" id="KW-0460">Magnesium</keyword>
<evidence type="ECO:0000313" key="17">
    <source>
        <dbReference type="EMBL" id="PYE38284.1"/>
    </source>
</evidence>
<dbReference type="Proteomes" id="UP000247746">
    <property type="component" value="Unassembled WGS sequence"/>
</dbReference>
<dbReference type="PRINTS" id="PR00326">
    <property type="entry name" value="GTP1OBG"/>
</dbReference>
<name>A0A2V4VSI3_9GAMM</name>
<feature type="binding site" evidence="13">
    <location>
        <begin position="52"/>
        <end position="56"/>
    </location>
    <ligand>
        <name>GTP</name>
        <dbReference type="ChEBI" id="CHEBI:37565"/>
        <label>1</label>
    </ligand>
</feature>
<evidence type="ECO:0000256" key="1">
    <source>
        <dbReference type="ARBA" id="ARBA00004651"/>
    </source>
</evidence>
<feature type="transmembrane region" description="Helical" evidence="15">
    <location>
        <begin position="612"/>
        <end position="630"/>
    </location>
</feature>
<dbReference type="InterPro" id="IPR005225">
    <property type="entry name" value="Small_GTP-bd"/>
</dbReference>
<dbReference type="NCBIfam" id="TIGR00231">
    <property type="entry name" value="small_GTP"/>
    <property type="match status" value="1"/>
</dbReference>
<accession>A0A2V4VSI3</accession>
<feature type="binding site" evidence="13">
    <location>
        <begin position="27"/>
        <end position="34"/>
    </location>
    <ligand>
        <name>GTP</name>
        <dbReference type="ChEBI" id="CHEBI:37565"/>
        <label>1</label>
    </ligand>
</feature>
<keyword evidence="9" id="KW-0406">Ion transport</keyword>
<evidence type="ECO:0000256" key="14">
    <source>
        <dbReference type="PIRSR" id="PIRSR603373-2"/>
    </source>
</evidence>
<dbReference type="NCBIfam" id="TIGR00437">
    <property type="entry name" value="feoB"/>
    <property type="match status" value="1"/>
</dbReference>
<evidence type="ECO:0000256" key="9">
    <source>
        <dbReference type="ARBA" id="ARBA00023065"/>
    </source>
</evidence>
<keyword evidence="18" id="KW-1185">Reference proteome</keyword>
<evidence type="ECO:0000256" key="5">
    <source>
        <dbReference type="ARBA" id="ARBA00022692"/>
    </source>
</evidence>
<dbReference type="SUPFAM" id="SSF52540">
    <property type="entry name" value="P-loop containing nucleoside triphosphate hydrolases"/>
    <property type="match status" value="1"/>
</dbReference>
<keyword evidence="7 15" id="KW-1133">Transmembrane helix</keyword>
<evidence type="ECO:0000259" key="16">
    <source>
        <dbReference type="PROSITE" id="PS51711"/>
    </source>
</evidence>
<dbReference type="OrthoDB" id="9809127at2"/>
<dbReference type="InterPro" id="IPR003373">
    <property type="entry name" value="Fe2_transport_prot-B"/>
</dbReference>
<keyword evidence="5 15" id="KW-0812">Transmembrane</keyword>
<feature type="transmembrane region" description="Helical" evidence="15">
    <location>
        <begin position="236"/>
        <end position="260"/>
    </location>
</feature>
<keyword evidence="10 13" id="KW-0342">GTP-binding</keyword>
<dbReference type="InterPro" id="IPR050860">
    <property type="entry name" value="FeoB_GTPase"/>
</dbReference>
<comment type="subcellular location">
    <subcellularLocation>
        <location evidence="15">Cell inner membrane</location>
        <topology evidence="15">Multi-pass membrane protein</topology>
    </subcellularLocation>
    <subcellularLocation>
        <location evidence="1">Cell membrane</location>
        <topology evidence="1">Multi-pass membrane protein</topology>
    </subcellularLocation>
</comment>
<keyword evidence="14" id="KW-0479">Metal-binding</keyword>